<dbReference type="Pfam" id="PF00512">
    <property type="entry name" value="HisKA"/>
    <property type="match status" value="1"/>
</dbReference>
<keyword evidence="4" id="KW-0808">Transferase</keyword>
<dbReference type="SMART" id="SM00086">
    <property type="entry name" value="PAC"/>
    <property type="match status" value="1"/>
</dbReference>
<evidence type="ECO:0000259" key="7">
    <source>
        <dbReference type="PROSITE" id="PS50113"/>
    </source>
</evidence>
<evidence type="ECO:0000256" key="2">
    <source>
        <dbReference type="ARBA" id="ARBA00012438"/>
    </source>
</evidence>
<dbReference type="InterPro" id="IPR035965">
    <property type="entry name" value="PAS-like_dom_sf"/>
</dbReference>
<dbReference type="InterPro" id="IPR036890">
    <property type="entry name" value="HATPase_C_sf"/>
</dbReference>
<evidence type="ECO:0000256" key="5">
    <source>
        <dbReference type="ARBA" id="ARBA00022777"/>
    </source>
</evidence>
<gene>
    <name evidence="8" type="ORF">E1H14_12655</name>
</gene>
<dbReference type="PROSITE" id="PS50109">
    <property type="entry name" value="HIS_KIN"/>
    <property type="match status" value="1"/>
</dbReference>
<dbReference type="SMART" id="SM00387">
    <property type="entry name" value="HATPase_c"/>
    <property type="match status" value="1"/>
</dbReference>
<feature type="domain" description="Histidine kinase" evidence="6">
    <location>
        <begin position="180"/>
        <end position="397"/>
    </location>
</feature>
<dbReference type="EMBL" id="SMRS01000012">
    <property type="protein sequence ID" value="KAA0873585.1"/>
    <property type="molecule type" value="Genomic_DNA"/>
</dbReference>
<dbReference type="Gene3D" id="3.30.565.10">
    <property type="entry name" value="Histidine kinase-like ATPase, C-terminal domain"/>
    <property type="match status" value="1"/>
</dbReference>
<dbReference type="Pfam" id="PF02518">
    <property type="entry name" value="HATPase_c"/>
    <property type="match status" value="1"/>
</dbReference>
<name>A0A5A9W0D8_9GAMM</name>
<sequence length="400" mass="46483">MRFEPVQEALISTSDESTQSKPAVVEHYLKTELYQSISSNFELIDFLQEAALDGVWYWDIEHPEQEWMSPRFWQTLGYDPEEKQHCSSEWQSLIHPDDLISSNENLRKHFADPNHPYDQIVRYRHKQGGTVWVRCRGKAIRCPEGRPIRMLGAHTDVTELKEAEQALQRSHADLEHFAYVISHDFRQPLRMISRYLQLLERQLPTDLTGDAATFLKNAKEGTQRMDQMLESWLQYARLTESQTDVSCCDSDQAVQDALECLAAKIEQTQAQITFHSTTWPKVRIRHEELVTVFQNLIENALKYSWLDQPPQIELDVEHRGMDWRFSVRDYGIGIESEQKERVFKLFQRLHDRKQYQGHGVGLSICQKIIHNRGGNIGFESNENAAGTCFFFTLAAVGPDL</sequence>
<dbReference type="InterPro" id="IPR000700">
    <property type="entry name" value="PAS-assoc_C"/>
</dbReference>
<keyword evidence="3" id="KW-0597">Phosphoprotein</keyword>
<dbReference type="Proteomes" id="UP000325302">
    <property type="component" value="Unassembled WGS sequence"/>
</dbReference>
<dbReference type="InterPro" id="IPR001610">
    <property type="entry name" value="PAC"/>
</dbReference>
<dbReference type="InterPro" id="IPR005467">
    <property type="entry name" value="His_kinase_dom"/>
</dbReference>
<comment type="caution">
    <text evidence="8">The sequence shown here is derived from an EMBL/GenBank/DDBJ whole genome shotgun (WGS) entry which is preliminary data.</text>
</comment>
<comment type="catalytic activity">
    <reaction evidence="1">
        <text>ATP + protein L-histidine = ADP + protein N-phospho-L-histidine.</text>
        <dbReference type="EC" id="2.7.13.3"/>
    </reaction>
</comment>
<keyword evidence="9" id="KW-1185">Reference proteome</keyword>
<evidence type="ECO:0000256" key="4">
    <source>
        <dbReference type="ARBA" id="ARBA00022679"/>
    </source>
</evidence>
<dbReference type="SUPFAM" id="SSF55785">
    <property type="entry name" value="PYP-like sensor domain (PAS domain)"/>
    <property type="match status" value="1"/>
</dbReference>
<reference evidence="8 9" key="1">
    <citation type="submission" date="2019-03" db="EMBL/GenBank/DDBJ databases">
        <title>Nitrincola sp. nov. isolated from an Indian soda lake.</title>
        <authorList>
            <person name="Joshi A."/>
            <person name="Thite S.V."/>
            <person name="Joseph N."/>
            <person name="Dhotre D."/>
            <person name="Moorthy M."/>
            <person name="Shouche Y.S."/>
        </authorList>
    </citation>
    <scope>NUCLEOTIDE SEQUENCE [LARGE SCALE GENOMIC DNA]</scope>
    <source>
        <strain evidence="8 9">MEB193</strain>
    </source>
</reference>
<proteinExistence type="predicted"/>
<dbReference type="SUPFAM" id="SSF47384">
    <property type="entry name" value="Homodimeric domain of signal transducing histidine kinase"/>
    <property type="match status" value="1"/>
</dbReference>
<dbReference type="InterPro" id="IPR004358">
    <property type="entry name" value="Sig_transdc_His_kin-like_C"/>
</dbReference>
<dbReference type="InterPro" id="IPR003661">
    <property type="entry name" value="HisK_dim/P_dom"/>
</dbReference>
<dbReference type="PRINTS" id="PR00344">
    <property type="entry name" value="BCTRLSENSOR"/>
</dbReference>
<dbReference type="GO" id="GO:0000155">
    <property type="term" value="F:phosphorelay sensor kinase activity"/>
    <property type="evidence" value="ECO:0007669"/>
    <property type="project" value="InterPro"/>
</dbReference>
<protein>
    <recommendedName>
        <fullName evidence="2">histidine kinase</fullName>
        <ecNumber evidence="2">2.7.13.3</ecNumber>
    </recommendedName>
</protein>
<evidence type="ECO:0000256" key="3">
    <source>
        <dbReference type="ARBA" id="ARBA00022553"/>
    </source>
</evidence>
<evidence type="ECO:0000313" key="9">
    <source>
        <dbReference type="Proteomes" id="UP000325302"/>
    </source>
</evidence>
<evidence type="ECO:0000259" key="6">
    <source>
        <dbReference type="PROSITE" id="PS50109"/>
    </source>
</evidence>
<dbReference type="InterPro" id="IPR000014">
    <property type="entry name" value="PAS"/>
</dbReference>
<accession>A0A5A9W0D8</accession>
<dbReference type="OrthoDB" id="9808408at2"/>
<dbReference type="Pfam" id="PF08447">
    <property type="entry name" value="PAS_3"/>
    <property type="match status" value="1"/>
</dbReference>
<dbReference type="RefSeq" id="WP_149391849.1">
    <property type="nucleotide sequence ID" value="NZ_SMRS01000012.1"/>
</dbReference>
<organism evidence="8 9">
    <name type="scientific">Nitrincola tapanii</name>
    <dbReference type="NCBI Taxonomy" id="1708751"/>
    <lineage>
        <taxon>Bacteria</taxon>
        <taxon>Pseudomonadati</taxon>
        <taxon>Pseudomonadota</taxon>
        <taxon>Gammaproteobacteria</taxon>
        <taxon>Oceanospirillales</taxon>
        <taxon>Oceanospirillaceae</taxon>
        <taxon>Nitrincola</taxon>
    </lineage>
</organism>
<dbReference type="PROSITE" id="PS50113">
    <property type="entry name" value="PAC"/>
    <property type="match status" value="1"/>
</dbReference>
<evidence type="ECO:0000313" key="8">
    <source>
        <dbReference type="EMBL" id="KAA0873585.1"/>
    </source>
</evidence>
<dbReference type="SUPFAM" id="SSF55874">
    <property type="entry name" value="ATPase domain of HSP90 chaperone/DNA topoisomerase II/histidine kinase"/>
    <property type="match status" value="1"/>
</dbReference>
<dbReference type="CDD" id="cd00130">
    <property type="entry name" value="PAS"/>
    <property type="match status" value="1"/>
</dbReference>
<dbReference type="Gene3D" id="1.10.287.130">
    <property type="match status" value="1"/>
</dbReference>
<dbReference type="InterPro" id="IPR003594">
    <property type="entry name" value="HATPase_dom"/>
</dbReference>
<feature type="domain" description="PAC" evidence="7">
    <location>
        <begin position="117"/>
        <end position="169"/>
    </location>
</feature>
<dbReference type="AlphaFoldDB" id="A0A5A9W0D8"/>
<dbReference type="InterPro" id="IPR052162">
    <property type="entry name" value="Sensor_kinase/Photoreceptor"/>
</dbReference>
<dbReference type="NCBIfam" id="TIGR00229">
    <property type="entry name" value="sensory_box"/>
    <property type="match status" value="1"/>
</dbReference>
<evidence type="ECO:0000256" key="1">
    <source>
        <dbReference type="ARBA" id="ARBA00000085"/>
    </source>
</evidence>
<dbReference type="InterPro" id="IPR013655">
    <property type="entry name" value="PAS_fold_3"/>
</dbReference>
<dbReference type="EC" id="2.7.13.3" evidence="2"/>
<dbReference type="SMART" id="SM00388">
    <property type="entry name" value="HisKA"/>
    <property type="match status" value="1"/>
</dbReference>
<dbReference type="CDD" id="cd00082">
    <property type="entry name" value="HisKA"/>
    <property type="match status" value="1"/>
</dbReference>
<dbReference type="PANTHER" id="PTHR43304">
    <property type="entry name" value="PHYTOCHROME-LIKE PROTEIN CPH1"/>
    <property type="match status" value="1"/>
</dbReference>
<dbReference type="InterPro" id="IPR036097">
    <property type="entry name" value="HisK_dim/P_sf"/>
</dbReference>
<dbReference type="PANTHER" id="PTHR43304:SF1">
    <property type="entry name" value="PAC DOMAIN-CONTAINING PROTEIN"/>
    <property type="match status" value="1"/>
</dbReference>
<dbReference type="Gene3D" id="3.30.450.20">
    <property type="entry name" value="PAS domain"/>
    <property type="match status" value="1"/>
</dbReference>
<keyword evidence="5 8" id="KW-0418">Kinase</keyword>